<dbReference type="InterPro" id="IPR003672">
    <property type="entry name" value="CobN/Mg_chltase"/>
</dbReference>
<dbReference type="Pfam" id="PF02514">
    <property type="entry name" value="CobN-Mg_chel"/>
    <property type="match status" value="1"/>
</dbReference>
<dbReference type="RefSeq" id="WP_115793352.1">
    <property type="nucleotide sequence ID" value="NZ_QSLN01000025.1"/>
</dbReference>
<dbReference type="EMBL" id="QSLN01000025">
    <property type="protein sequence ID" value="RDV80958.1"/>
    <property type="molecule type" value="Genomic_DNA"/>
</dbReference>
<feature type="domain" description="CobN/magnesium chelatase" evidence="2">
    <location>
        <begin position="113"/>
        <end position="1238"/>
    </location>
</feature>
<sequence length="1317" mass="147253">MLKIAGFRVIYGPSAVGRVYQEAVAELAEAGLPIEFRYSQPPAAGMPLPPPEWLEFAQKEADAVFFSFPPEFKALGEFFGRLKEELQKPLVPVTVEVATLGNVAPEAAQRAITYHLYGGKENFKAFFRWLGELAGRMPAGSAPAPQELPWAGIYHPRAQGCFTSLEEYLAWYGEKGPLVGLLFPRVFWVEENLAGYDAIIQEIERRGAGVIPVFSDGWFGQVRNDEVIRQFFFRNGKPIIEALIAYSAFFLKTRREVVALNREPADDVLLELNVPILKMIHAARQTEAQWQEDPQGLNLPQVIISITLPEFDGLIEPWLVSVAEDEGEFPRARPLPEQVSYLVDRLFHWLKLRRKPNCEKKVAFILLNSPCKSVEATVGTAFGLDSLESLARILKRLKEEGYRVDWVPESGRELAEAILGRKALPDFRWTTLDEIVAKGGAAALVPLQKYLQWFEELPREAREKVAAAWGDPREAERASGVQKLALGLYRGQVVIPGIVSGNVFIGVQPKRGCAGSKCDGEVCKILHDPDVPPPHQWIAWHKWLEEEFGTDVVVHVGTHGVLELLPGKTTALSEACFPRISLGKVPHLYLYNLTNPMEAVVAKRRSAAVIVDHLPPVLASMRLSGELADLEELLEDYQKAVSLKEKGRAEIIRAQIAEKARRTGLCAEDETPDPEVLHEKLTLLRESQFRDGLHIIGEAPEGEALAELLNAVLRLDQPDCPSWRRVLARYLGLDYDLLLKEPQAFLPAAGVSHGKLLEEIDQLGKEILGRVENLPEEAVDEALAQARECLSRFARKRGLSLDDGAKDSLTKVLAKALRIVPLVRRTTDEVENLLRGLAGEFIPPGASGALARGKVEVLPTGRNMYSIDPWRIPTAAAWEVGKRLAEELIARSRGEDGSYPETIGFTLRAMDPFRADGELIAQILYTLGVEPVWVAGRMVSLKPIPLEKLGRPRIDCLVNLSSILRDGMPRAFELIDQAVKMVAELEEPPEQNFVRKHVLEREAELRVKHGEEEARKLATLRVFSSAPGTYGTGVELAVASSAWKEEQDLAEVYFHWTGYAYGEGVYARKAPAELVDRCRRVSVTFEKFDSDEIDLLDCCHIYGVHGGFTVAAKVASGQEPKTFFGATHDPDRPVIRTLREELSRIAHTRLLNPAWIEGKKRHGYKGAGDISSRVNHMYGWQATTRQVENWVFDGIAQKFVLDEENRKFFQENNPWALEEIARRLLEAASRELWQADPELLARLKEVYLEIEGWLEERMGEVKGEFQGGAVEVRALGEMEGWAEKLAEVRRELESGRANEVPALVFRSGRQAKKGPTI</sequence>
<name>A0A3D8P2D4_9THEO</name>
<dbReference type="CDD" id="cd10150">
    <property type="entry name" value="CobN_like"/>
    <property type="match status" value="1"/>
</dbReference>
<comment type="caution">
    <text evidence="3">The sequence shown here is derived from an EMBL/GenBank/DDBJ whole genome shotgun (WGS) entry which is preliminary data.</text>
</comment>
<gene>
    <name evidence="3" type="ORF">DXX99_10055</name>
</gene>
<evidence type="ECO:0000256" key="1">
    <source>
        <dbReference type="SAM" id="Coils"/>
    </source>
</evidence>
<proteinExistence type="predicted"/>
<dbReference type="NCBIfam" id="NF004646">
    <property type="entry name" value="PRK05989.2-4"/>
    <property type="match status" value="1"/>
</dbReference>
<organism evidence="3 4">
    <name type="scientific">Ammonifex thiophilus</name>
    <dbReference type="NCBI Taxonomy" id="444093"/>
    <lineage>
        <taxon>Bacteria</taxon>
        <taxon>Bacillati</taxon>
        <taxon>Bacillota</taxon>
        <taxon>Clostridia</taxon>
        <taxon>Thermoanaerobacterales</taxon>
        <taxon>Thermoanaerobacteraceae</taxon>
        <taxon>Ammonifex</taxon>
    </lineage>
</organism>
<evidence type="ECO:0000313" key="3">
    <source>
        <dbReference type="EMBL" id="RDV80958.1"/>
    </source>
</evidence>
<accession>A0A3D8P2D4</accession>
<feature type="coiled-coil region" evidence="1">
    <location>
        <begin position="620"/>
        <end position="647"/>
    </location>
</feature>
<dbReference type="OrthoDB" id="9757976at2"/>
<protein>
    <submittedName>
        <fullName evidence="3">Cobaltochelatase subunit CobN</fullName>
    </submittedName>
</protein>
<keyword evidence="4" id="KW-1185">Reference proteome</keyword>
<dbReference type="PANTHER" id="PTHR44119:SF7">
    <property type="entry name" value="MAGNESIUM CHELATASE SUBUNIT"/>
    <property type="match status" value="1"/>
</dbReference>
<reference evidence="3 4" key="1">
    <citation type="submission" date="2018-08" db="EMBL/GenBank/DDBJ databases">
        <title>Form III RuBisCO-mediated autotrophy in Thermodesulfobium bacteria.</title>
        <authorList>
            <person name="Toshchakov S.V."/>
            <person name="Kublanov I.V."/>
            <person name="Frolov E."/>
            <person name="Bonch-Osmolovskaya E.A."/>
            <person name="Tourova T.P."/>
            <person name="Chernych N.A."/>
            <person name="Lebedinsky A.V."/>
        </authorList>
    </citation>
    <scope>NUCLEOTIDE SEQUENCE [LARGE SCALE GENOMIC DNA]</scope>
    <source>
        <strain evidence="3 4">SR</strain>
    </source>
</reference>
<evidence type="ECO:0000313" key="4">
    <source>
        <dbReference type="Proteomes" id="UP000256329"/>
    </source>
</evidence>
<keyword evidence="1" id="KW-0175">Coiled coil</keyword>
<evidence type="ECO:0000259" key="2">
    <source>
        <dbReference type="Pfam" id="PF02514"/>
    </source>
</evidence>
<dbReference type="Proteomes" id="UP000256329">
    <property type="component" value="Unassembled WGS sequence"/>
</dbReference>
<dbReference type="PANTHER" id="PTHR44119">
    <property type="entry name" value="MAGNESIUM-CHELATASE SUBUNIT CHLH, CHLOROPLASTIC"/>
    <property type="match status" value="1"/>
</dbReference>